<dbReference type="AlphaFoldDB" id="A0A8H2K0P1"/>
<proteinExistence type="predicted"/>
<comment type="caution">
    <text evidence="2">The sequence shown here is derived from an EMBL/GenBank/DDBJ whole genome shotgun (WGS) entry which is preliminary data.</text>
</comment>
<name>A0A8H2K0P1_ACIRA</name>
<feature type="region of interest" description="Disordered" evidence="1">
    <location>
        <begin position="1"/>
        <end position="21"/>
    </location>
</feature>
<accession>A0A8H2K0P1</accession>
<organism evidence="2 3">
    <name type="scientific">Acinetobacter radioresistens</name>
    <dbReference type="NCBI Taxonomy" id="40216"/>
    <lineage>
        <taxon>Bacteria</taxon>
        <taxon>Pseudomonadati</taxon>
        <taxon>Pseudomonadota</taxon>
        <taxon>Gammaproteobacteria</taxon>
        <taxon>Moraxellales</taxon>
        <taxon>Moraxellaceae</taxon>
        <taxon>Acinetobacter</taxon>
    </lineage>
</organism>
<dbReference type="EMBL" id="VFBM01000006">
    <property type="protein sequence ID" value="TNX91764.1"/>
    <property type="molecule type" value="Genomic_DNA"/>
</dbReference>
<evidence type="ECO:0000313" key="2">
    <source>
        <dbReference type="EMBL" id="TNX91764.1"/>
    </source>
</evidence>
<evidence type="ECO:0000256" key="1">
    <source>
        <dbReference type="SAM" id="MobiDB-lite"/>
    </source>
</evidence>
<dbReference type="RefSeq" id="WP_005017916.1">
    <property type="nucleotide sequence ID" value="NZ_BKXI01000003.1"/>
</dbReference>
<sequence length="108" mass="13255">MVDVNENLTDTTSTYKDDTHRQSQEYWKENYNKTPYYKDALTHYPDLEYDRDYSGAYNLGYTSRRENEGRHFDEMEGNLQQKWEETKRESRLKWEQAKHAIKDAWDRM</sequence>
<evidence type="ECO:0000313" key="3">
    <source>
        <dbReference type="Proteomes" id="UP000314285"/>
    </source>
</evidence>
<dbReference type="Proteomes" id="UP000314285">
    <property type="component" value="Unassembled WGS sequence"/>
</dbReference>
<gene>
    <name evidence="2" type="ORF">FHY67_09425</name>
</gene>
<evidence type="ECO:0008006" key="4">
    <source>
        <dbReference type="Google" id="ProtNLM"/>
    </source>
</evidence>
<feature type="compositionally biased region" description="Polar residues" evidence="1">
    <location>
        <begin position="1"/>
        <end position="14"/>
    </location>
</feature>
<protein>
    <recommendedName>
        <fullName evidence="4">Surface antigen</fullName>
    </recommendedName>
</protein>
<reference evidence="2 3" key="1">
    <citation type="submission" date="2019-06" db="EMBL/GenBank/DDBJ databases">
        <title>Genome of Acinetobacter radioresistens APH1, a phenol degrading strain.</title>
        <authorList>
            <person name="Liu Y."/>
        </authorList>
    </citation>
    <scope>NUCLEOTIDE SEQUENCE [LARGE SCALE GENOMIC DNA]</scope>
    <source>
        <strain evidence="2 3">APH1</strain>
    </source>
</reference>